<proteinExistence type="predicted"/>
<name>A0A382IMJ2_9ZZZZ</name>
<dbReference type="EMBL" id="UINC01067840">
    <property type="protein sequence ID" value="SVB99901.1"/>
    <property type="molecule type" value="Genomic_DNA"/>
</dbReference>
<feature type="compositionally biased region" description="Basic and acidic residues" evidence="1">
    <location>
        <begin position="1"/>
        <end position="21"/>
    </location>
</feature>
<reference evidence="2" key="1">
    <citation type="submission" date="2018-05" db="EMBL/GenBank/DDBJ databases">
        <authorList>
            <person name="Lanie J.A."/>
            <person name="Ng W.-L."/>
            <person name="Kazmierczak K.M."/>
            <person name="Andrzejewski T.M."/>
            <person name="Davidsen T.M."/>
            <person name="Wayne K.J."/>
            <person name="Tettelin H."/>
            <person name="Glass J.I."/>
            <person name="Rusch D."/>
            <person name="Podicherti R."/>
            <person name="Tsui H.-C.T."/>
            <person name="Winkler M.E."/>
        </authorList>
    </citation>
    <scope>NUCLEOTIDE SEQUENCE</scope>
</reference>
<gene>
    <name evidence="2" type="ORF">METZ01_LOCUS252755</name>
</gene>
<evidence type="ECO:0000313" key="2">
    <source>
        <dbReference type="EMBL" id="SVB99901.1"/>
    </source>
</evidence>
<feature type="region of interest" description="Disordered" evidence="1">
    <location>
        <begin position="1"/>
        <end position="28"/>
    </location>
</feature>
<dbReference type="AlphaFoldDB" id="A0A382IMJ2"/>
<evidence type="ECO:0000256" key="1">
    <source>
        <dbReference type="SAM" id="MobiDB-lite"/>
    </source>
</evidence>
<organism evidence="2">
    <name type="scientific">marine metagenome</name>
    <dbReference type="NCBI Taxonomy" id="408172"/>
    <lineage>
        <taxon>unclassified sequences</taxon>
        <taxon>metagenomes</taxon>
        <taxon>ecological metagenomes</taxon>
    </lineage>
</organism>
<accession>A0A382IMJ2</accession>
<protein>
    <submittedName>
        <fullName evidence="2">Uncharacterized protein</fullName>
    </submittedName>
</protein>
<sequence>MEQDKSIKTIKEDILDDRPDRYSTASPFSPQKYLNDVTRLKQIGHVSSDKQKTSPLSAGARGLGRVHDFAFKKPNQMMKANNNWRQNTLEDIKVILTKIDTIIKQ</sequence>